<dbReference type="RefSeq" id="XP_015874820.1">
    <property type="nucleotide sequence ID" value="XM_016019334.4"/>
</dbReference>
<dbReference type="GO" id="GO:0035251">
    <property type="term" value="F:UDP-glucosyltransferase activity"/>
    <property type="evidence" value="ECO:0007669"/>
    <property type="project" value="InterPro"/>
</dbReference>
<dbReference type="FunFam" id="3.40.50.2000:FF:000056">
    <property type="entry name" value="Glycosyltransferase"/>
    <property type="match status" value="1"/>
</dbReference>
<dbReference type="GeneID" id="107411696"/>
<dbReference type="PANTHER" id="PTHR48048">
    <property type="entry name" value="GLYCOSYLTRANSFERASE"/>
    <property type="match status" value="1"/>
</dbReference>
<dbReference type="KEGG" id="zju:107411696"/>
<comment type="similarity">
    <text evidence="1 4">Belongs to the UDP-glycosyltransferase family.</text>
</comment>
<gene>
    <name evidence="7" type="primary">LOC107411696</name>
</gene>
<dbReference type="EC" id="2.4.1.-" evidence="5"/>
<keyword evidence="6" id="KW-1185">Reference proteome</keyword>
<dbReference type="CDD" id="cd03784">
    <property type="entry name" value="GT1_Gtf-like"/>
    <property type="match status" value="1"/>
</dbReference>
<evidence type="ECO:0000256" key="4">
    <source>
        <dbReference type="RuleBase" id="RU003718"/>
    </source>
</evidence>
<evidence type="ECO:0000256" key="5">
    <source>
        <dbReference type="RuleBase" id="RU362057"/>
    </source>
</evidence>
<name>A0A6P3ZB04_ZIZJJ</name>
<evidence type="ECO:0000256" key="1">
    <source>
        <dbReference type="ARBA" id="ARBA00009995"/>
    </source>
</evidence>
<accession>A0A6P3ZB04</accession>
<keyword evidence="3 4" id="KW-0808">Transferase</keyword>
<dbReference type="SMR" id="A0A6P3ZB04"/>
<dbReference type="Gene3D" id="3.40.50.2000">
    <property type="entry name" value="Glycogen Phosphorylase B"/>
    <property type="match status" value="2"/>
</dbReference>
<dbReference type="Proteomes" id="UP001652623">
    <property type="component" value="Chromosome 1"/>
</dbReference>
<organism evidence="6 7">
    <name type="scientific">Ziziphus jujuba</name>
    <name type="common">Chinese jujube</name>
    <name type="synonym">Ziziphus sativa</name>
    <dbReference type="NCBI Taxonomy" id="326968"/>
    <lineage>
        <taxon>Eukaryota</taxon>
        <taxon>Viridiplantae</taxon>
        <taxon>Streptophyta</taxon>
        <taxon>Embryophyta</taxon>
        <taxon>Tracheophyta</taxon>
        <taxon>Spermatophyta</taxon>
        <taxon>Magnoliopsida</taxon>
        <taxon>eudicotyledons</taxon>
        <taxon>Gunneridae</taxon>
        <taxon>Pentapetalae</taxon>
        <taxon>rosids</taxon>
        <taxon>fabids</taxon>
        <taxon>Rosales</taxon>
        <taxon>Rhamnaceae</taxon>
        <taxon>Paliureae</taxon>
        <taxon>Ziziphus</taxon>
    </lineage>
</organism>
<evidence type="ECO:0000256" key="2">
    <source>
        <dbReference type="ARBA" id="ARBA00022676"/>
    </source>
</evidence>
<reference evidence="7" key="2">
    <citation type="submission" date="2025-08" db="UniProtKB">
        <authorList>
            <consortium name="RefSeq"/>
        </authorList>
    </citation>
    <scope>IDENTIFICATION</scope>
    <source>
        <tissue evidence="7">Seedling</tissue>
    </source>
</reference>
<sequence>MTTNHSHHHTDQLQLVFLSTPAIGNLVPTVEFARHLLNHHPQFSATILLINEDHRPIVNIYSQSISATAPNIRFIHLPPVYPPSPDQFYSSLGYVSLLINNHKPQVKNAIANLIGTHSSPKSPSRVAALFVDMFCTPMIDVANELGVPCYLFFQSPASFFGFMIDLPDLDPKLVTGFSDSDTEFSIRSFRNPVPKNLLPNTVLKGKDGYSWYVHHGRRYMEAKGIVVNTFRELESYAIDSLSSGGVPKVYPIGPVIDLNGPSLWHPDRAHYETVAKWLDGQPKSSVVFLCFGSMGSLSGKQVREIAVGLERAGFRFLWSLREPPKTQLDLPSDYVDVSEAALPNGFLERTAGMGLVCGWVPQVTILAHQAIGGFVSHCGWNSILESLWYGVPIATWPIYAEQQLNAFEMVKELGLAVELRLDYREGRHNLIPAEEVERGIKRLMKDDERVREKVKEMREKSRMTLMDNGSSSVSLGALVKDLMSDN</sequence>
<evidence type="ECO:0000313" key="7">
    <source>
        <dbReference type="RefSeq" id="XP_015874820.1"/>
    </source>
</evidence>
<dbReference type="PROSITE" id="PS00375">
    <property type="entry name" value="UDPGT"/>
    <property type="match status" value="1"/>
</dbReference>
<dbReference type="Pfam" id="PF00201">
    <property type="entry name" value="UDPGT"/>
    <property type="match status" value="1"/>
</dbReference>
<dbReference type="PANTHER" id="PTHR48048:SF81">
    <property type="entry name" value="GLYCOSYLTRANSFERASE"/>
    <property type="match status" value="1"/>
</dbReference>
<keyword evidence="2 4" id="KW-0328">Glycosyltransferase</keyword>
<proteinExistence type="inferred from homology"/>
<dbReference type="SUPFAM" id="SSF53756">
    <property type="entry name" value="UDP-Glycosyltransferase/glycogen phosphorylase"/>
    <property type="match status" value="1"/>
</dbReference>
<reference evidence="6" key="1">
    <citation type="submission" date="2025-05" db="UniProtKB">
        <authorList>
            <consortium name="RefSeq"/>
        </authorList>
    </citation>
    <scope>NUCLEOTIDE SEQUENCE [LARGE SCALE GENOMIC DNA]</scope>
</reference>
<dbReference type="InterPro" id="IPR050481">
    <property type="entry name" value="UDP-glycosyltransf_plant"/>
</dbReference>
<dbReference type="InterPro" id="IPR002213">
    <property type="entry name" value="UDP_glucos_trans"/>
</dbReference>
<dbReference type="AlphaFoldDB" id="A0A6P3ZB04"/>
<dbReference type="InterPro" id="IPR035595">
    <property type="entry name" value="UDP_glycos_trans_CS"/>
</dbReference>
<evidence type="ECO:0000313" key="6">
    <source>
        <dbReference type="Proteomes" id="UP001652623"/>
    </source>
</evidence>
<evidence type="ECO:0000256" key="3">
    <source>
        <dbReference type="ARBA" id="ARBA00022679"/>
    </source>
</evidence>
<protein>
    <recommendedName>
        <fullName evidence="5">Glycosyltransferase</fullName>
        <ecNumber evidence="5">2.4.1.-</ecNumber>
    </recommendedName>
</protein>